<proteinExistence type="inferred from homology"/>
<protein>
    <submittedName>
        <fullName evidence="2">Uncharacterized protein</fullName>
    </submittedName>
</protein>
<evidence type="ECO:0000256" key="1">
    <source>
        <dbReference type="ARBA" id="ARBA00006974"/>
    </source>
</evidence>
<keyword evidence="3" id="KW-1185">Reference proteome</keyword>
<name>A0A835LPD2_9MAGN</name>
<dbReference type="EMBL" id="JADFTS010000006">
    <property type="protein sequence ID" value="KAF9599932.1"/>
    <property type="molecule type" value="Genomic_DNA"/>
</dbReference>
<comment type="similarity">
    <text evidence="1">Belongs to the ARG7 family.</text>
</comment>
<dbReference type="Proteomes" id="UP000631114">
    <property type="component" value="Unassembled WGS sequence"/>
</dbReference>
<dbReference type="Pfam" id="PF02519">
    <property type="entry name" value="Auxin_inducible"/>
    <property type="match status" value="1"/>
</dbReference>
<dbReference type="GO" id="GO:0009733">
    <property type="term" value="P:response to auxin"/>
    <property type="evidence" value="ECO:0007669"/>
    <property type="project" value="InterPro"/>
</dbReference>
<dbReference type="AlphaFoldDB" id="A0A835LPD2"/>
<sequence>MAALKRSLLSRLKKLIACSKMPDTNDSVLNHSVSNGSGSVSKGFKTVFVGKEKTEYRLPVQYTWMPEFSALVLKNSPDEAFGLEFVHESKAPMVLPCTDEELKHFLELA</sequence>
<accession>A0A835LPD2</accession>
<dbReference type="InterPro" id="IPR003676">
    <property type="entry name" value="SAUR_fam"/>
</dbReference>
<evidence type="ECO:0000313" key="2">
    <source>
        <dbReference type="EMBL" id="KAF9599932.1"/>
    </source>
</evidence>
<gene>
    <name evidence="2" type="ORF">IFM89_001967</name>
</gene>
<comment type="caution">
    <text evidence="2">The sequence shown here is derived from an EMBL/GenBank/DDBJ whole genome shotgun (WGS) entry which is preliminary data.</text>
</comment>
<evidence type="ECO:0000313" key="3">
    <source>
        <dbReference type="Proteomes" id="UP000631114"/>
    </source>
</evidence>
<organism evidence="2 3">
    <name type="scientific">Coptis chinensis</name>
    <dbReference type="NCBI Taxonomy" id="261450"/>
    <lineage>
        <taxon>Eukaryota</taxon>
        <taxon>Viridiplantae</taxon>
        <taxon>Streptophyta</taxon>
        <taxon>Embryophyta</taxon>
        <taxon>Tracheophyta</taxon>
        <taxon>Spermatophyta</taxon>
        <taxon>Magnoliopsida</taxon>
        <taxon>Ranunculales</taxon>
        <taxon>Ranunculaceae</taxon>
        <taxon>Coptidoideae</taxon>
        <taxon>Coptis</taxon>
    </lineage>
</organism>
<reference evidence="2 3" key="1">
    <citation type="submission" date="2020-10" db="EMBL/GenBank/DDBJ databases">
        <title>The Coptis chinensis genome and diversification of protoberbering-type alkaloids.</title>
        <authorList>
            <person name="Wang B."/>
            <person name="Shu S."/>
            <person name="Song C."/>
            <person name="Liu Y."/>
        </authorList>
    </citation>
    <scope>NUCLEOTIDE SEQUENCE [LARGE SCALE GENOMIC DNA]</scope>
    <source>
        <strain evidence="2">HL-2020</strain>
        <tissue evidence="2">Leaf</tissue>
    </source>
</reference>